<accession>A0ABM7NS94</accession>
<keyword evidence="1" id="KW-0812">Transmembrane</keyword>
<name>A0ABM7NS94_9VIRU</name>
<dbReference type="EMBL" id="AP024483">
    <property type="protein sequence ID" value="BCS83034.1"/>
    <property type="molecule type" value="Genomic_DNA"/>
</dbReference>
<dbReference type="RefSeq" id="YP_010841642.1">
    <property type="nucleotide sequence ID" value="NC_079139.1"/>
</dbReference>
<organism evidence="2 3">
    <name type="scientific">Cotonvirus japonicus</name>
    <dbReference type="NCBI Taxonomy" id="2811091"/>
    <lineage>
        <taxon>Viruses</taxon>
        <taxon>Varidnaviria</taxon>
        <taxon>Bamfordvirae</taxon>
        <taxon>Nucleocytoviricota</taxon>
        <taxon>Megaviricetes</taxon>
        <taxon>Imitervirales</taxon>
        <taxon>Mimiviridae</taxon>
        <taxon>Megamimivirinae</taxon>
        <taxon>Cotonvirus</taxon>
        <taxon>Cotonvirus japonicum</taxon>
    </lineage>
</organism>
<evidence type="ECO:0000313" key="3">
    <source>
        <dbReference type="Proteomes" id="UP001321479"/>
    </source>
</evidence>
<keyword evidence="1" id="KW-0472">Membrane</keyword>
<evidence type="ECO:0000313" key="2">
    <source>
        <dbReference type="EMBL" id="BCS83034.1"/>
    </source>
</evidence>
<keyword evidence="1" id="KW-1133">Transmembrane helix</keyword>
<evidence type="ECO:0000256" key="1">
    <source>
        <dbReference type="SAM" id="Phobius"/>
    </source>
</evidence>
<proteinExistence type="predicted"/>
<keyword evidence="3" id="KW-1185">Reference proteome</keyword>
<evidence type="ECO:0008006" key="4">
    <source>
        <dbReference type="Google" id="ProtNLM"/>
    </source>
</evidence>
<dbReference type="Proteomes" id="UP001321479">
    <property type="component" value="Segment"/>
</dbReference>
<feature type="transmembrane region" description="Helical" evidence="1">
    <location>
        <begin position="60"/>
        <end position="79"/>
    </location>
</feature>
<protein>
    <recommendedName>
        <fullName evidence="4">Transmembrane protein</fullName>
    </recommendedName>
</protein>
<sequence length="135" mass="15283">MFTIESITPFSYLIFSNEQISINLLRISELDKGENLNEAHLDCNAILILSISLQIKQKRVVVLFFSIVCLNIPCASTVIESISSNITNLNISLTFSGKKILLRFDTKFFILVLTVSIPLSFEAFNSKIMQFIYLP</sequence>
<feature type="transmembrane region" description="Helical" evidence="1">
    <location>
        <begin position="108"/>
        <end position="125"/>
    </location>
</feature>
<dbReference type="GeneID" id="80558239"/>
<reference evidence="2 3" key="1">
    <citation type="submission" date="2021-02" db="EMBL/GenBank/DDBJ databases">
        <title>Cotonvirus japonicus, which uses Golgi apparatus of host cells for its virion factory, phylogenetically links tailed tupanvirus and icosahedral mimivirus.</title>
        <authorList>
            <person name="Takahashi H."/>
            <person name="Fukaya S."/>
            <person name="Song C."/>
            <person name="Murata K."/>
            <person name="Takemura M."/>
        </authorList>
    </citation>
    <scope>NUCLEOTIDE SEQUENCE [LARGE SCALE GENOMIC DNA]</scope>
</reference>